<dbReference type="InterPro" id="IPR000835">
    <property type="entry name" value="HTH_MarR-typ"/>
</dbReference>
<dbReference type="GO" id="GO:0003700">
    <property type="term" value="F:DNA-binding transcription factor activity"/>
    <property type="evidence" value="ECO:0007669"/>
    <property type="project" value="InterPro"/>
</dbReference>
<gene>
    <name evidence="2" type="ORF">IAC59_05800</name>
</gene>
<comment type="caution">
    <text evidence="2">The sequence shown here is derived from an EMBL/GenBank/DDBJ whole genome shotgun (WGS) entry which is preliminary data.</text>
</comment>
<evidence type="ECO:0000259" key="1">
    <source>
        <dbReference type="Pfam" id="PF12802"/>
    </source>
</evidence>
<dbReference type="SUPFAM" id="SSF46785">
    <property type="entry name" value="Winged helix' DNA-binding domain"/>
    <property type="match status" value="1"/>
</dbReference>
<organism evidence="2 3">
    <name type="scientific">Candidatus Fimadaptatus faecigallinarum</name>
    <dbReference type="NCBI Taxonomy" id="2840814"/>
    <lineage>
        <taxon>Bacteria</taxon>
        <taxon>Bacillati</taxon>
        <taxon>Bacillota</taxon>
        <taxon>Clostridia</taxon>
        <taxon>Eubacteriales</taxon>
        <taxon>Candidatus Fimadaptatus</taxon>
    </lineage>
</organism>
<accession>A0A9D1LRQ3</accession>
<dbReference type="InterPro" id="IPR036388">
    <property type="entry name" value="WH-like_DNA-bd_sf"/>
</dbReference>
<dbReference type="AlphaFoldDB" id="A0A9D1LRQ3"/>
<dbReference type="PANTHER" id="PTHR33238:SF7">
    <property type="entry name" value="IRON-DEPENDENT TRANSCRIPTIONAL REGULATOR"/>
    <property type="match status" value="1"/>
</dbReference>
<proteinExistence type="predicted"/>
<dbReference type="InterPro" id="IPR050536">
    <property type="entry name" value="DtxR_MntR_Metal-Reg"/>
</dbReference>
<reference evidence="2" key="2">
    <citation type="journal article" date="2021" name="PeerJ">
        <title>Extensive microbial diversity within the chicken gut microbiome revealed by metagenomics and culture.</title>
        <authorList>
            <person name="Gilroy R."/>
            <person name="Ravi A."/>
            <person name="Getino M."/>
            <person name="Pursley I."/>
            <person name="Horton D.L."/>
            <person name="Alikhan N.F."/>
            <person name="Baker D."/>
            <person name="Gharbi K."/>
            <person name="Hall N."/>
            <person name="Watson M."/>
            <person name="Adriaenssens E.M."/>
            <person name="Foster-Nyarko E."/>
            <person name="Jarju S."/>
            <person name="Secka A."/>
            <person name="Antonio M."/>
            <person name="Oren A."/>
            <person name="Chaudhuri R.R."/>
            <person name="La Ragione R."/>
            <person name="Hildebrand F."/>
            <person name="Pallen M.J."/>
        </authorList>
    </citation>
    <scope>NUCLEOTIDE SEQUENCE</scope>
    <source>
        <strain evidence="2">ChiSxjej2B14-8506</strain>
    </source>
</reference>
<reference evidence="2" key="1">
    <citation type="submission" date="2020-10" db="EMBL/GenBank/DDBJ databases">
        <authorList>
            <person name="Gilroy R."/>
        </authorList>
    </citation>
    <scope>NUCLEOTIDE SEQUENCE</scope>
    <source>
        <strain evidence="2">ChiSxjej2B14-8506</strain>
    </source>
</reference>
<protein>
    <submittedName>
        <fullName evidence="2">MarR family transcriptional regulator</fullName>
    </submittedName>
</protein>
<dbReference type="GO" id="GO:0046914">
    <property type="term" value="F:transition metal ion binding"/>
    <property type="evidence" value="ECO:0007669"/>
    <property type="project" value="InterPro"/>
</dbReference>
<evidence type="ECO:0000313" key="2">
    <source>
        <dbReference type="EMBL" id="HIU46752.1"/>
    </source>
</evidence>
<sequence length="124" mass="13581">MTASHIRCLLAVLALSDQCERVASKDIARLLGVRKPTVHNTLAALKQRGMIDKERYGDVRLTAEGAELARELERQRDELTLLACRLGLEPGEGAQFAALLLSGLSRQGIERLCAAQCRAQRALT</sequence>
<dbReference type="PANTHER" id="PTHR33238">
    <property type="entry name" value="IRON (METAL) DEPENDENT REPRESSOR, DTXR FAMILY"/>
    <property type="match status" value="1"/>
</dbReference>
<dbReference type="EMBL" id="DVNK01000037">
    <property type="protein sequence ID" value="HIU46752.1"/>
    <property type="molecule type" value="Genomic_DNA"/>
</dbReference>
<dbReference type="Gene3D" id="1.10.10.10">
    <property type="entry name" value="Winged helix-like DNA-binding domain superfamily/Winged helix DNA-binding domain"/>
    <property type="match status" value="1"/>
</dbReference>
<dbReference type="InterPro" id="IPR022689">
    <property type="entry name" value="Iron_dep_repressor"/>
</dbReference>
<name>A0A9D1LRQ3_9FIRM</name>
<feature type="domain" description="HTH marR-type" evidence="1">
    <location>
        <begin position="1"/>
        <end position="55"/>
    </location>
</feature>
<dbReference type="Pfam" id="PF12802">
    <property type="entry name" value="MarR_2"/>
    <property type="match status" value="1"/>
</dbReference>
<dbReference type="InterPro" id="IPR036390">
    <property type="entry name" value="WH_DNA-bd_sf"/>
</dbReference>
<dbReference type="SMART" id="SM00529">
    <property type="entry name" value="HTH_DTXR"/>
    <property type="match status" value="1"/>
</dbReference>
<evidence type="ECO:0000313" key="3">
    <source>
        <dbReference type="Proteomes" id="UP000824123"/>
    </source>
</evidence>
<dbReference type="Proteomes" id="UP000824123">
    <property type="component" value="Unassembled WGS sequence"/>
</dbReference>